<feature type="region of interest" description="Disordered" evidence="1">
    <location>
        <begin position="496"/>
        <end position="516"/>
    </location>
</feature>
<keyword evidence="3" id="KW-1185">Reference proteome</keyword>
<feature type="region of interest" description="Disordered" evidence="1">
    <location>
        <begin position="1"/>
        <end position="158"/>
    </location>
</feature>
<feature type="compositionally biased region" description="Polar residues" evidence="1">
    <location>
        <begin position="562"/>
        <end position="577"/>
    </location>
</feature>
<protein>
    <submittedName>
        <fullName evidence="2">Uncharacterized protein</fullName>
    </submittedName>
</protein>
<gene>
    <name evidence="2" type="ORF">Cgig2_012515</name>
</gene>
<dbReference type="PANTHER" id="PTHR33671">
    <property type="entry name" value="N-METHYLTRANSFERASE, PUTATIVE (DUF688)-RELATED"/>
    <property type="match status" value="1"/>
</dbReference>
<name>A0A9Q1GYE7_9CARY</name>
<dbReference type="Pfam" id="PF05097">
    <property type="entry name" value="DUF688"/>
    <property type="match status" value="1"/>
</dbReference>
<reference evidence="2" key="1">
    <citation type="submission" date="2022-04" db="EMBL/GenBank/DDBJ databases">
        <title>Carnegiea gigantea Genome sequencing and assembly v2.</title>
        <authorList>
            <person name="Copetti D."/>
            <person name="Sanderson M.J."/>
            <person name="Burquez A."/>
            <person name="Wojciechowski M.F."/>
        </authorList>
    </citation>
    <scope>NUCLEOTIDE SEQUENCE</scope>
    <source>
        <strain evidence="2">SGP5-SGP5p</strain>
        <tissue evidence="2">Aerial part</tissue>
    </source>
</reference>
<dbReference type="AlphaFoldDB" id="A0A9Q1GYE7"/>
<evidence type="ECO:0000256" key="1">
    <source>
        <dbReference type="SAM" id="MobiDB-lite"/>
    </source>
</evidence>
<feature type="compositionally biased region" description="Basic and acidic residues" evidence="1">
    <location>
        <begin position="68"/>
        <end position="81"/>
    </location>
</feature>
<organism evidence="2 3">
    <name type="scientific">Carnegiea gigantea</name>
    <dbReference type="NCBI Taxonomy" id="171969"/>
    <lineage>
        <taxon>Eukaryota</taxon>
        <taxon>Viridiplantae</taxon>
        <taxon>Streptophyta</taxon>
        <taxon>Embryophyta</taxon>
        <taxon>Tracheophyta</taxon>
        <taxon>Spermatophyta</taxon>
        <taxon>Magnoliopsida</taxon>
        <taxon>eudicotyledons</taxon>
        <taxon>Gunneridae</taxon>
        <taxon>Pentapetalae</taxon>
        <taxon>Caryophyllales</taxon>
        <taxon>Cactineae</taxon>
        <taxon>Cactaceae</taxon>
        <taxon>Cactoideae</taxon>
        <taxon>Echinocereeae</taxon>
        <taxon>Carnegiea</taxon>
    </lineage>
</organism>
<dbReference type="Proteomes" id="UP001153076">
    <property type="component" value="Unassembled WGS sequence"/>
</dbReference>
<dbReference type="PANTHER" id="PTHR33671:SF2">
    <property type="entry name" value="N-METHYLTRANSFERASE, PUTATIVE (DUF688)-RELATED"/>
    <property type="match status" value="1"/>
</dbReference>
<feature type="compositionally biased region" description="Polar residues" evidence="1">
    <location>
        <begin position="1"/>
        <end position="24"/>
    </location>
</feature>
<comment type="caution">
    <text evidence="2">The sequence shown here is derived from an EMBL/GenBank/DDBJ whole genome shotgun (WGS) entry which is preliminary data.</text>
</comment>
<sequence length="616" mass="68039">MEEKQLNFSQPLLSIRRGSSTPSEINKRKTSKCSPNLPPLPYYRSELKSGPVRNPGAVPFEWEQTPGKPKDESKEQRETLERLPLAPKLPPGRVVNQKQKSIDKASRDSPGSSSRSQGKNCAACSPEISSIRKVLSEPEAEERENENEAISSSGDENAIYEDARDTLSRTESFFLNCSLSGVSGLEANAERSGAFLDPQVRDFMMGRFLPAAKAVASDTPQFVSKKHPLNREPPKLVKTVINNTLSPICYDVHNVSLHNIHGESEDKEEEDEGEYEGPEDWSAKLCGLLPRFCLLNPIPGMRDHAQIVSQVRSVRRKPAYNAPSIKNRSIKNENKDRIGNHIAEVKRITWKSGQTNKSSLKGHFGRKTITRFKEGSPESFLGLEKGFLGLPEEPRDFRVKVDINKKGFTRLKELLAGDLAEGTTGPTNPISERTLYIDSEQRAESRNSNSSSSDSRGRTPSVDYALQDVLSHCGGDEKAVSQPQGSHRADSCLLHTSEKSDQRGGQGSPNDVRKDQELSLVVHVQQPTKSDVKETIQKSGPRLVMAPLLPKSPSESWLSRTLPSMSSKNPTSKTCLGNSAFKPSPLDANRGKLRRNSNGQHALFQPPAELAPILEN</sequence>
<feature type="region of interest" description="Disordered" evidence="1">
    <location>
        <begin position="419"/>
        <end position="460"/>
    </location>
</feature>
<accession>A0A9Q1GYE7</accession>
<feature type="compositionally biased region" description="Acidic residues" evidence="1">
    <location>
        <begin position="138"/>
        <end position="147"/>
    </location>
</feature>
<dbReference type="OrthoDB" id="677721at2759"/>
<proteinExistence type="predicted"/>
<dbReference type="EMBL" id="JAKOGI010001016">
    <property type="protein sequence ID" value="KAJ8428368.1"/>
    <property type="molecule type" value="Genomic_DNA"/>
</dbReference>
<dbReference type="InterPro" id="IPR007789">
    <property type="entry name" value="DUF688"/>
</dbReference>
<evidence type="ECO:0000313" key="3">
    <source>
        <dbReference type="Proteomes" id="UP001153076"/>
    </source>
</evidence>
<feature type="region of interest" description="Disordered" evidence="1">
    <location>
        <begin position="562"/>
        <end position="616"/>
    </location>
</feature>
<evidence type="ECO:0000313" key="2">
    <source>
        <dbReference type="EMBL" id="KAJ8428368.1"/>
    </source>
</evidence>